<dbReference type="EMBL" id="NBIV01000007">
    <property type="protein sequence ID" value="PXF49177.1"/>
    <property type="molecule type" value="Genomic_DNA"/>
</dbReference>
<feature type="compositionally biased region" description="Basic and acidic residues" evidence="1">
    <location>
        <begin position="39"/>
        <end position="49"/>
    </location>
</feature>
<dbReference type="AlphaFoldDB" id="A0A2V3J598"/>
<evidence type="ECO:0000313" key="2">
    <source>
        <dbReference type="EMBL" id="PXF49177.1"/>
    </source>
</evidence>
<reference evidence="2 3" key="1">
    <citation type="journal article" date="2018" name="Mol. Biol. Evol.">
        <title>Analysis of the draft genome of the red seaweed Gracilariopsis chorda provides insights into genome size evolution in Rhodophyta.</title>
        <authorList>
            <person name="Lee J."/>
            <person name="Yang E.C."/>
            <person name="Graf L."/>
            <person name="Yang J.H."/>
            <person name="Qiu H."/>
            <person name="Zel Zion U."/>
            <person name="Chan C.X."/>
            <person name="Stephens T.G."/>
            <person name="Weber A.P.M."/>
            <person name="Boo G.H."/>
            <person name="Boo S.M."/>
            <person name="Kim K.M."/>
            <person name="Shin Y."/>
            <person name="Jung M."/>
            <person name="Lee S.J."/>
            <person name="Yim H.S."/>
            <person name="Lee J.H."/>
            <person name="Bhattacharya D."/>
            <person name="Yoon H.S."/>
        </authorList>
    </citation>
    <scope>NUCLEOTIDE SEQUENCE [LARGE SCALE GENOMIC DNA]</scope>
    <source>
        <strain evidence="2 3">SKKU-2015</strain>
        <tissue evidence="2">Whole body</tissue>
    </source>
</reference>
<gene>
    <name evidence="2" type="ORF">BWQ96_00966</name>
</gene>
<proteinExistence type="predicted"/>
<keyword evidence="3" id="KW-1185">Reference proteome</keyword>
<dbReference type="Proteomes" id="UP000247409">
    <property type="component" value="Unassembled WGS sequence"/>
</dbReference>
<evidence type="ECO:0000313" key="3">
    <source>
        <dbReference type="Proteomes" id="UP000247409"/>
    </source>
</evidence>
<organism evidence="2 3">
    <name type="scientific">Gracilariopsis chorda</name>
    <dbReference type="NCBI Taxonomy" id="448386"/>
    <lineage>
        <taxon>Eukaryota</taxon>
        <taxon>Rhodophyta</taxon>
        <taxon>Florideophyceae</taxon>
        <taxon>Rhodymeniophycidae</taxon>
        <taxon>Gracilariales</taxon>
        <taxon>Gracilariaceae</taxon>
        <taxon>Gracilariopsis</taxon>
    </lineage>
</organism>
<comment type="caution">
    <text evidence="2">The sequence shown here is derived from an EMBL/GenBank/DDBJ whole genome shotgun (WGS) entry which is preliminary data.</text>
</comment>
<feature type="region of interest" description="Disordered" evidence="1">
    <location>
        <begin position="1"/>
        <end position="24"/>
    </location>
</feature>
<protein>
    <submittedName>
        <fullName evidence="2">Uncharacterized protein</fullName>
    </submittedName>
</protein>
<dbReference type="OrthoDB" id="10447873at2759"/>
<name>A0A2V3J598_9FLOR</name>
<evidence type="ECO:0000256" key="1">
    <source>
        <dbReference type="SAM" id="MobiDB-lite"/>
    </source>
</evidence>
<sequence>MGRLKRLLKRKHSSQASVCNEHVTDDRTNLSDELKSHGFETDSVKEKTDSAVLPQHKQSDVENESVPSLYRAGKAKNHHLVSAASNMSDLQRKGARATENLASGVVNGNGSLVLWHFISSLGPKTEHSLSKGLLAGGATISGENVWQYELRQGQGEKELNRIRNQMNGRLYRAGGRVQGGGWTRLLLGEEYSTNPSKKQSHELSFHVTYCVCLKCRVASAKCAQEVDEMDQMLQDAENGIGFEDNIPEGNEDPKEGEAVEDLMYKGSRNKRLISVLMEGTNTLVQWVDLPSENELEFLAETLQSQEFELGTVSKISAKTAKVKFSRFSKQLLRTRRYFGPLSPLEISNVVSDKAKEYYGSYKGKTLRRFYICGSLYKISLEGVSVIIFQSTNQPTKDHEGGKKPVGVLLRRQTVSVFVGNLALEDSFGSFIHTEKALYLGFSNDSEGAQSIYNDGSLGEARRLGINELRSHLQLREGQVLALKMY</sequence>
<accession>A0A2V3J598</accession>
<feature type="region of interest" description="Disordered" evidence="1">
    <location>
        <begin position="39"/>
        <end position="65"/>
    </location>
</feature>
<feature type="compositionally biased region" description="Basic residues" evidence="1">
    <location>
        <begin position="1"/>
        <end position="13"/>
    </location>
</feature>